<accession>A0A543IY04</accession>
<dbReference type="GO" id="GO:0008047">
    <property type="term" value="F:enzyme activator activity"/>
    <property type="evidence" value="ECO:0007669"/>
    <property type="project" value="InterPro"/>
</dbReference>
<evidence type="ECO:0000256" key="2">
    <source>
        <dbReference type="ARBA" id="ARBA00022670"/>
    </source>
</evidence>
<evidence type="ECO:0000256" key="1">
    <source>
        <dbReference type="ARBA" id="ARBA00006814"/>
    </source>
</evidence>
<dbReference type="PANTHER" id="PTHR30302:SF1">
    <property type="entry name" value="HYDROGENASE 2 MATURATION PROTEASE"/>
    <property type="match status" value="1"/>
</dbReference>
<gene>
    <name evidence="5" type="ORF">FHX40_2161</name>
</gene>
<dbReference type="PANTHER" id="PTHR30302">
    <property type="entry name" value="HYDROGENASE 1 MATURATION PROTEASE"/>
    <property type="match status" value="1"/>
</dbReference>
<dbReference type="OrthoDB" id="3828930at2"/>
<keyword evidence="6" id="KW-1185">Reference proteome</keyword>
<dbReference type="InterPro" id="IPR000671">
    <property type="entry name" value="Peptidase_A31"/>
</dbReference>
<dbReference type="Proteomes" id="UP000319213">
    <property type="component" value="Unassembled WGS sequence"/>
</dbReference>
<evidence type="ECO:0000256" key="4">
    <source>
        <dbReference type="ARBA" id="ARBA00022801"/>
    </source>
</evidence>
<reference evidence="5 6" key="1">
    <citation type="submission" date="2019-06" db="EMBL/GenBank/DDBJ databases">
        <title>Sequencing the genomes of 1000 actinobacteria strains.</title>
        <authorList>
            <person name="Klenk H.-P."/>
        </authorList>
    </citation>
    <scope>NUCLEOTIDE SEQUENCE [LARGE SCALE GENOMIC DNA]</scope>
    <source>
        <strain evidence="5 6">DSM 43186</strain>
    </source>
</reference>
<dbReference type="PRINTS" id="PR00446">
    <property type="entry name" value="HYDRGNUPTAKE"/>
</dbReference>
<organism evidence="5 6">
    <name type="scientific">Thermopolyspora flexuosa</name>
    <dbReference type="NCBI Taxonomy" id="103836"/>
    <lineage>
        <taxon>Bacteria</taxon>
        <taxon>Bacillati</taxon>
        <taxon>Actinomycetota</taxon>
        <taxon>Actinomycetes</taxon>
        <taxon>Streptosporangiales</taxon>
        <taxon>Streptosporangiaceae</taxon>
        <taxon>Thermopolyspora</taxon>
    </lineage>
</organism>
<dbReference type="EMBL" id="VFPQ01000001">
    <property type="protein sequence ID" value="TQM75453.1"/>
    <property type="molecule type" value="Genomic_DNA"/>
</dbReference>
<dbReference type="Gene3D" id="3.40.50.1450">
    <property type="entry name" value="HybD-like"/>
    <property type="match status" value="1"/>
</dbReference>
<dbReference type="RefSeq" id="WP_142259469.1">
    <property type="nucleotide sequence ID" value="NZ_BMPV01000001.1"/>
</dbReference>
<keyword evidence="4" id="KW-0378">Hydrolase</keyword>
<dbReference type="GO" id="GO:0016485">
    <property type="term" value="P:protein processing"/>
    <property type="evidence" value="ECO:0007669"/>
    <property type="project" value="TreeGrafter"/>
</dbReference>
<evidence type="ECO:0000256" key="3">
    <source>
        <dbReference type="ARBA" id="ARBA00022750"/>
    </source>
</evidence>
<keyword evidence="3" id="KW-0064">Aspartyl protease</keyword>
<dbReference type="Pfam" id="PF01750">
    <property type="entry name" value="HycI"/>
    <property type="match status" value="1"/>
</dbReference>
<dbReference type="AlphaFoldDB" id="A0A543IY04"/>
<dbReference type="GO" id="GO:0004190">
    <property type="term" value="F:aspartic-type endopeptidase activity"/>
    <property type="evidence" value="ECO:0007669"/>
    <property type="project" value="UniProtKB-KW"/>
</dbReference>
<comment type="caution">
    <text evidence="5">The sequence shown here is derived from an EMBL/GenBank/DDBJ whole genome shotgun (WGS) entry which is preliminary data.</text>
</comment>
<comment type="similarity">
    <text evidence="1">Belongs to the peptidase A31 family.</text>
</comment>
<keyword evidence="2 5" id="KW-0645">Protease</keyword>
<dbReference type="NCBIfam" id="TIGR00072">
    <property type="entry name" value="hydrog_prot"/>
    <property type="match status" value="1"/>
</dbReference>
<name>A0A543IY04_9ACTN</name>
<sequence length="270" mass="28565">MASDGGETGPRVLVIGCGNLLRGDDGVGPILVRHLWERGIPPGAQIVDGGTAGMDVAFRMRGARRVVLVDAARTGAEPGTVYRVPGPAVAELPPLAGMNAHSFRWDHALAFAHWLLKDDYPDDVTIFLIEAACLDPGAELSAPVRRGMERVIGILEAEFLAPLGGPEPDRRVEFTADGHLHLAPRLVARHFPSGAAAAIRRGGELWLIPRPDGPARPGELPLHPGTPDGGHRIAVRDALDGLVPTGARTAIWDDAHGALRIPLTPEGRPA</sequence>
<evidence type="ECO:0000313" key="5">
    <source>
        <dbReference type="EMBL" id="TQM75453.1"/>
    </source>
</evidence>
<dbReference type="InterPro" id="IPR023430">
    <property type="entry name" value="Pept_HybD-like_dom_sf"/>
</dbReference>
<dbReference type="SUPFAM" id="SSF53163">
    <property type="entry name" value="HybD-like"/>
    <property type="match status" value="1"/>
</dbReference>
<evidence type="ECO:0000313" key="6">
    <source>
        <dbReference type="Proteomes" id="UP000319213"/>
    </source>
</evidence>
<protein>
    <submittedName>
        <fullName evidence="5">Hydrogenase maturation protease</fullName>
    </submittedName>
</protein>
<proteinExistence type="inferred from homology"/>